<keyword evidence="1" id="KW-0732">Signal</keyword>
<evidence type="ECO:0008006" key="4">
    <source>
        <dbReference type="Google" id="ProtNLM"/>
    </source>
</evidence>
<dbReference type="Proteomes" id="UP000078343">
    <property type="component" value="Unassembled WGS sequence"/>
</dbReference>
<organism evidence="2 3">
    <name type="scientific">Fonsecaea erecta</name>
    <dbReference type="NCBI Taxonomy" id="1367422"/>
    <lineage>
        <taxon>Eukaryota</taxon>
        <taxon>Fungi</taxon>
        <taxon>Dikarya</taxon>
        <taxon>Ascomycota</taxon>
        <taxon>Pezizomycotina</taxon>
        <taxon>Eurotiomycetes</taxon>
        <taxon>Chaetothyriomycetidae</taxon>
        <taxon>Chaetothyriales</taxon>
        <taxon>Herpotrichiellaceae</taxon>
        <taxon>Fonsecaea</taxon>
    </lineage>
</organism>
<gene>
    <name evidence="2" type="ORF">AYL99_11003</name>
</gene>
<accession>A0A178Z672</accession>
<evidence type="ECO:0000313" key="2">
    <source>
        <dbReference type="EMBL" id="OAP54555.1"/>
    </source>
</evidence>
<dbReference type="EMBL" id="LVYI01000013">
    <property type="protein sequence ID" value="OAP54555.1"/>
    <property type="molecule type" value="Genomic_DNA"/>
</dbReference>
<name>A0A178Z672_9EURO</name>
<dbReference type="OrthoDB" id="4138657at2759"/>
<comment type="caution">
    <text evidence="2">The sequence shown here is derived from an EMBL/GenBank/DDBJ whole genome shotgun (WGS) entry which is preliminary data.</text>
</comment>
<feature type="signal peptide" evidence="1">
    <location>
        <begin position="1"/>
        <end position="25"/>
    </location>
</feature>
<proteinExistence type="predicted"/>
<protein>
    <recommendedName>
        <fullName evidence="4">Lysine-specific metallo-endopeptidase domain-containing protein</fullName>
    </recommendedName>
</protein>
<evidence type="ECO:0000256" key="1">
    <source>
        <dbReference type="SAM" id="SignalP"/>
    </source>
</evidence>
<dbReference type="Gene3D" id="3.40.390.10">
    <property type="entry name" value="Collagenase (Catalytic Domain)"/>
    <property type="match status" value="1"/>
</dbReference>
<reference evidence="2 3" key="1">
    <citation type="submission" date="2016-04" db="EMBL/GenBank/DDBJ databases">
        <title>Draft genome of Fonsecaea erecta CBS 125763.</title>
        <authorList>
            <person name="Weiss V.A."/>
            <person name="Vicente V.A."/>
            <person name="Raittz R.T."/>
            <person name="Moreno L.F."/>
            <person name="De Souza E.M."/>
            <person name="Pedrosa F.O."/>
            <person name="Steffens M.B."/>
            <person name="Faoro H."/>
            <person name="Tadra-Sfeir M.Z."/>
            <person name="Najafzadeh M.J."/>
            <person name="Felipe M.S."/>
            <person name="Teixeira M."/>
            <person name="Sun J."/>
            <person name="Xi L."/>
            <person name="Gomes R."/>
            <person name="De Azevedo C.M."/>
            <person name="Salgado C.G."/>
            <person name="Da Silva M.B."/>
            <person name="Nascimento M.F."/>
            <person name="Queiroz-Telles F."/>
            <person name="Attili D.S."/>
            <person name="Gorbushina A."/>
        </authorList>
    </citation>
    <scope>NUCLEOTIDE SEQUENCE [LARGE SCALE GENOMIC DNA]</scope>
    <source>
        <strain evidence="2 3">CBS 125763</strain>
    </source>
</reference>
<dbReference type="RefSeq" id="XP_018687922.1">
    <property type="nucleotide sequence ID" value="XM_018842509.1"/>
</dbReference>
<keyword evidence="3" id="KW-1185">Reference proteome</keyword>
<dbReference type="InterPro" id="IPR024079">
    <property type="entry name" value="MetalloPept_cat_dom_sf"/>
</dbReference>
<feature type="chain" id="PRO_5008098327" description="Lysine-specific metallo-endopeptidase domain-containing protein" evidence="1">
    <location>
        <begin position="26"/>
        <end position="315"/>
    </location>
</feature>
<evidence type="ECO:0000313" key="3">
    <source>
        <dbReference type="Proteomes" id="UP000078343"/>
    </source>
</evidence>
<dbReference type="GeneID" id="30015171"/>
<dbReference type="GO" id="GO:0008237">
    <property type="term" value="F:metallopeptidase activity"/>
    <property type="evidence" value="ECO:0007669"/>
    <property type="project" value="InterPro"/>
</dbReference>
<dbReference type="AlphaFoldDB" id="A0A178Z672"/>
<sequence length="315" mass="35070">MSSSLARVVLSFLTLTLLGIVPTEAILVNTPLEALPRMQQSFTDGVALATFASFVVDSCDDVYLRYFPASDVDFVRRIFRRVANLPVDAVLTMNQLPTVLQQRATIGVDPRLFNLMISYGNYPGIREQVCGIPNDDTNAAFTSADGGGPLITMCASAFEMYPDEDEIMNPPFWALNAQGNLLPGYGCDGLGDHDSDLMWFPGAVLMHEIMHFSDLFDDLPNWFAWTYPSNGVNGIGDYDGTSPREGYGPFYSRVLNLLSSLEPQKYRPHEAINNADSYASYALSVWWRWKCQREFGPSVTKADSYNRETPPRPSP</sequence>